<dbReference type="SUPFAM" id="SSF103473">
    <property type="entry name" value="MFS general substrate transporter"/>
    <property type="match status" value="1"/>
</dbReference>
<evidence type="ECO:0000256" key="6">
    <source>
        <dbReference type="ARBA" id="ARBA00022847"/>
    </source>
</evidence>
<dbReference type="FunFam" id="1.20.1250.20:FF:000001">
    <property type="entry name" value="Dicarboxylate MFS transporter"/>
    <property type="match status" value="1"/>
</dbReference>
<dbReference type="Gene3D" id="1.20.1250.20">
    <property type="entry name" value="MFS general substrate transporter like domains"/>
    <property type="match status" value="2"/>
</dbReference>
<keyword evidence="7 12" id="KW-1133">Transmembrane helix</keyword>
<feature type="transmembrane region" description="Helical" evidence="12">
    <location>
        <begin position="410"/>
        <end position="431"/>
    </location>
</feature>
<evidence type="ECO:0000256" key="7">
    <source>
        <dbReference type="ARBA" id="ARBA00022989"/>
    </source>
</evidence>
<evidence type="ECO:0000256" key="5">
    <source>
        <dbReference type="ARBA" id="ARBA00022692"/>
    </source>
</evidence>
<evidence type="ECO:0000313" key="16">
    <source>
        <dbReference type="Proteomes" id="UP001066327"/>
    </source>
</evidence>
<feature type="region of interest" description="Disordered" evidence="11">
    <location>
        <begin position="1"/>
        <end position="20"/>
    </location>
</feature>
<feature type="transmembrane region" description="Helical" evidence="12">
    <location>
        <begin position="254"/>
        <end position="276"/>
    </location>
</feature>
<evidence type="ECO:0000256" key="3">
    <source>
        <dbReference type="ARBA" id="ARBA00022448"/>
    </source>
</evidence>
<evidence type="ECO:0000256" key="8">
    <source>
        <dbReference type="ARBA" id="ARBA00023136"/>
    </source>
</evidence>
<keyword evidence="8 12" id="KW-0472">Membrane</keyword>
<dbReference type="CDD" id="cd17369">
    <property type="entry name" value="MFS_ShiA_like"/>
    <property type="match status" value="1"/>
</dbReference>
<feature type="transmembrane region" description="Helical" evidence="12">
    <location>
        <begin position="288"/>
        <end position="307"/>
    </location>
</feature>
<dbReference type="RefSeq" id="WP_182624950.1">
    <property type="nucleotide sequence ID" value="NZ_CP130953.1"/>
</dbReference>
<proteinExistence type="inferred from homology"/>
<organism evidence="15 17">
    <name type="scientific">Rhodococcus opacus</name>
    <name type="common">Nocardia opaca</name>
    <dbReference type="NCBI Taxonomy" id="37919"/>
    <lineage>
        <taxon>Bacteria</taxon>
        <taxon>Bacillati</taxon>
        <taxon>Actinomycetota</taxon>
        <taxon>Actinomycetes</taxon>
        <taxon>Mycobacteriales</taxon>
        <taxon>Nocardiaceae</taxon>
        <taxon>Rhodococcus</taxon>
    </lineage>
</organism>
<dbReference type="GO" id="GO:0005886">
    <property type="term" value="C:plasma membrane"/>
    <property type="evidence" value="ECO:0007669"/>
    <property type="project" value="UniProtKB-SubCell"/>
</dbReference>
<accession>A0AAX3Y5B7</accession>
<evidence type="ECO:0000256" key="10">
    <source>
        <dbReference type="ARBA" id="ARBA00039918"/>
    </source>
</evidence>
<name>A0AAX3Y5B7_RHOOP</name>
<keyword evidence="16" id="KW-1185">Reference proteome</keyword>
<dbReference type="PANTHER" id="PTHR43045:SF1">
    <property type="entry name" value="SHIKIMATE TRANSPORTER"/>
    <property type="match status" value="1"/>
</dbReference>
<evidence type="ECO:0000256" key="11">
    <source>
        <dbReference type="SAM" id="MobiDB-lite"/>
    </source>
</evidence>
<dbReference type="PANTHER" id="PTHR43045">
    <property type="entry name" value="SHIKIMATE TRANSPORTER"/>
    <property type="match status" value="1"/>
</dbReference>
<evidence type="ECO:0000313" key="15">
    <source>
        <dbReference type="EMBL" id="WLF44383.1"/>
    </source>
</evidence>
<dbReference type="AlphaFoldDB" id="A0AAX3Y5B7"/>
<dbReference type="InterPro" id="IPR005829">
    <property type="entry name" value="Sugar_transporter_CS"/>
</dbReference>
<feature type="compositionally biased region" description="Basic and acidic residues" evidence="11">
    <location>
        <begin position="447"/>
        <end position="458"/>
    </location>
</feature>
<feature type="region of interest" description="Disordered" evidence="11">
    <location>
        <begin position="447"/>
        <end position="467"/>
    </location>
</feature>
<sequence length="467" mass="50164">MSDEIVEPLGSGEPVGHAKTPKKAAASGWVGSVLEYYDFFIYAQAAALVFPTLFFPGADPTVAIVASFATYGVGYVARPIGGFVLGHWGDKHGRKNVLVLCMLIIGVATFCVGLIPSYHSIGVWAPALLVVLRLVQGFAVGGEISGASAMIMEHAPFGRRGYYTSFTMQGVAVGQILAAAAFLPMATWLPDEAFHSWGWRIPFLLSAVVVLIGLVIRRRVNETPAFLEERDGDNTPPSPIVEAVRSNGADMVRVFIMMLLTIIPVVMLVFGATFATNKAYGNGFTPANLLWLSLVGNAVAALLVPAAGALSDKIGRRPCLIFGMLSSTALCFGYLYFISVHNVVLMFVFGLLAYGVAFQGFQGVFPSSFQEQFPTRSRVTGFAIPQNLAGMATAIMPTVFAVIAPPGANVPVIVGSVVFGIGVVAAITAYFTRETYRVHMDDLGRKDAPEVPRDEYERRRHRRLAAT</sequence>
<dbReference type="EMBL" id="CP130953">
    <property type="protein sequence ID" value="WLF44383.1"/>
    <property type="molecule type" value="Genomic_DNA"/>
</dbReference>
<feature type="transmembrane region" description="Helical" evidence="12">
    <location>
        <begin position="343"/>
        <end position="361"/>
    </location>
</feature>
<dbReference type="PROSITE" id="PS00216">
    <property type="entry name" value="SUGAR_TRANSPORT_1"/>
    <property type="match status" value="1"/>
</dbReference>
<feature type="transmembrane region" description="Helical" evidence="12">
    <location>
        <begin position="97"/>
        <end position="115"/>
    </location>
</feature>
<feature type="transmembrane region" description="Helical" evidence="12">
    <location>
        <begin position="319"/>
        <end position="337"/>
    </location>
</feature>
<feature type="transmembrane region" description="Helical" evidence="12">
    <location>
        <begin position="382"/>
        <end position="404"/>
    </location>
</feature>
<feature type="domain" description="Major facilitator superfamily (MFS) profile" evidence="13">
    <location>
        <begin position="24"/>
        <end position="437"/>
    </location>
</feature>
<evidence type="ECO:0000256" key="1">
    <source>
        <dbReference type="ARBA" id="ARBA00004651"/>
    </source>
</evidence>
<feature type="transmembrane region" description="Helical" evidence="12">
    <location>
        <begin position="64"/>
        <end position="85"/>
    </location>
</feature>
<dbReference type="Proteomes" id="UP001231166">
    <property type="component" value="Chromosome"/>
</dbReference>
<dbReference type="Pfam" id="PF07690">
    <property type="entry name" value="MFS_1"/>
    <property type="match status" value="1"/>
</dbReference>
<dbReference type="EMBL" id="JAPWIS010000021">
    <property type="protein sequence ID" value="MCZ4588258.1"/>
    <property type="molecule type" value="Genomic_DNA"/>
</dbReference>
<keyword evidence="6" id="KW-0769">Symport</keyword>
<feature type="transmembrane region" description="Helical" evidence="12">
    <location>
        <begin position="162"/>
        <end position="185"/>
    </location>
</feature>
<evidence type="ECO:0000313" key="14">
    <source>
        <dbReference type="EMBL" id="MCZ4588258.1"/>
    </source>
</evidence>
<evidence type="ECO:0000256" key="12">
    <source>
        <dbReference type="SAM" id="Phobius"/>
    </source>
</evidence>
<feature type="transmembrane region" description="Helical" evidence="12">
    <location>
        <begin position="197"/>
        <end position="216"/>
    </location>
</feature>
<evidence type="ECO:0000313" key="17">
    <source>
        <dbReference type="Proteomes" id="UP001231166"/>
    </source>
</evidence>
<dbReference type="GO" id="GO:0015293">
    <property type="term" value="F:symporter activity"/>
    <property type="evidence" value="ECO:0007669"/>
    <property type="project" value="UniProtKB-KW"/>
</dbReference>
<protein>
    <recommendedName>
        <fullName evidence="10">Putative proline/betaine transporter</fullName>
    </recommendedName>
</protein>
<comment type="subcellular location">
    <subcellularLocation>
        <location evidence="1">Cell membrane</location>
        <topology evidence="1">Multi-pass membrane protein</topology>
    </subcellularLocation>
</comment>
<feature type="transmembrane region" description="Helical" evidence="12">
    <location>
        <begin position="121"/>
        <end position="141"/>
    </location>
</feature>
<dbReference type="Proteomes" id="UP001066327">
    <property type="component" value="Unassembled WGS sequence"/>
</dbReference>
<evidence type="ECO:0000259" key="13">
    <source>
        <dbReference type="PROSITE" id="PS50850"/>
    </source>
</evidence>
<keyword evidence="4" id="KW-1003">Cell membrane</keyword>
<comment type="similarity">
    <text evidence="2">Belongs to the major facilitator superfamily. Metabolite:H+ Symporter (MHS) family (TC 2.A.1.6) family.</text>
</comment>
<dbReference type="InterPro" id="IPR011701">
    <property type="entry name" value="MFS"/>
</dbReference>
<reference evidence="15" key="2">
    <citation type="submission" date="2023-07" db="EMBL/GenBank/DDBJ databases">
        <title>Genomic analysis of Rhodococcus opacus VOC-14 with glycol ethers degradation activity.</title>
        <authorList>
            <person name="Narkevich D.A."/>
            <person name="Hlushen A.M."/>
            <person name="Akhremchuk A.E."/>
            <person name="Sikolenko M.A."/>
            <person name="Valentovich L.N."/>
        </authorList>
    </citation>
    <scope>NUCLEOTIDE SEQUENCE</scope>
    <source>
        <strain evidence="15">VOC-14</strain>
    </source>
</reference>
<evidence type="ECO:0000256" key="4">
    <source>
        <dbReference type="ARBA" id="ARBA00022475"/>
    </source>
</evidence>
<reference evidence="14" key="1">
    <citation type="submission" date="2022-12" db="EMBL/GenBank/DDBJ databases">
        <authorList>
            <person name="Krivoruchko A.V."/>
            <person name="Elkin A."/>
        </authorList>
    </citation>
    <scope>NUCLEOTIDE SEQUENCE</scope>
    <source>
        <strain evidence="14">IEGM 249</strain>
    </source>
</reference>
<dbReference type="InterPro" id="IPR036259">
    <property type="entry name" value="MFS_trans_sf"/>
</dbReference>
<comment type="function">
    <text evidence="9">May be a proton symporter involved in the uptake of osmolytes such as proline and glycine betaine.</text>
</comment>
<evidence type="ECO:0000256" key="9">
    <source>
        <dbReference type="ARBA" id="ARBA00037295"/>
    </source>
</evidence>
<gene>
    <name evidence="14" type="ORF">O4328_32065</name>
    <name evidence="15" type="ORF">Q5707_20625</name>
</gene>
<dbReference type="PROSITE" id="PS50850">
    <property type="entry name" value="MFS"/>
    <property type="match status" value="1"/>
</dbReference>
<dbReference type="InterPro" id="IPR020846">
    <property type="entry name" value="MFS_dom"/>
</dbReference>
<keyword evidence="5 12" id="KW-0812">Transmembrane</keyword>
<evidence type="ECO:0000256" key="2">
    <source>
        <dbReference type="ARBA" id="ARBA00008240"/>
    </source>
</evidence>
<keyword evidence="3" id="KW-0813">Transport</keyword>